<dbReference type="GO" id="GO:0005737">
    <property type="term" value="C:cytoplasm"/>
    <property type="evidence" value="ECO:0007669"/>
    <property type="project" value="UniProtKB-ARBA"/>
</dbReference>
<dbReference type="Pfam" id="PF00957">
    <property type="entry name" value="Synaptobrevin"/>
    <property type="match status" value="1"/>
</dbReference>
<dbReference type="Proteomes" id="UP001530400">
    <property type="component" value="Unassembled WGS sequence"/>
</dbReference>
<keyword evidence="13" id="KW-1185">Reference proteome</keyword>
<dbReference type="PROSITE" id="PS50892">
    <property type="entry name" value="V_SNARE"/>
    <property type="match status" value="1"/>
</dbReference>
<reference evidence="12 13" key="1">
    <citation type="submission" date="2024-10" db="EMBL/GenBank/DDBJ databases">
        <title>Updated reference genomes for cyclostephanoid diatoms.</title>
        <authorList>
            <person name="Roberts W.R."/>
            <person name="Alverson A.J."/>
        </authorList>
    </citation>
    <scope>NUCLEOTIDE SEQUENCE [LARGE SCALE GENOMIC DNA]</scope>
    <source>
        <strain evidence="12 13">AJA010-31</strain>
    </source>
</reference>
<dbReference type="InterPro" id="IPR051097">
    <property type="entry name" value="Synaptobrevin-like_transport"/>
</dbReference>
<organism evidence="12 13">
    <name type="scientific">Cyclotella atomus</name>
    <dbReference type="NCBI Taxonomy" id="382360"/>
    <lineage>
        <taxon>Eukaryota</taxon>
        <taxon>Sar</taxon>
        <taxon>Stramenopiles</taxon>
        <taxon>Ochrophyta</taxon>
        <taxon>Bacillariophyta</taxon>
        <taxon>Coscinodiscophyceae</taxon>
        <taxon>Thalassiosirophycidae</taxon>
        <taxon>Stephanodiscales</taxon>
        <taxon>Stephanodiscaceae</taxon>
        <taxon>Cyclotella</taxon>
    </lineage>
</organism>
<evidence type="ECO:0000256" key="6">
    <source>
        <dbReference type="ARBA" id="ARBA00023136"/>
    </source>
</evidence>
<accession>A0ABD3MU70</accession>
<dbReference type="Pfam" id="PF13774">
    <property type="entry name" value="Longin"/>
    <property type="match status" value="1"/>
</dbReference>
<evidence type="ECO:0000313" key="13">
    <source>
        <dbReference type="Proteomes" id="UP001530400"/>
    </source>
</evidence>
<comment type="caution">
    <text evidence="12">The sequence shown here is derived from an EMBL/GenBank/DDBJ whole genome shotgun (WGS) entry which is preliminary data.</text>
</comment>
<dbReference type="GO" id="GO:0015031">
    <property type="term" value="P:protein transport"/>
    <property type="evidence" value="ECO:0007669"/>
    <property type="project" value="UniProtKB-KW"/>
</dbReference>
<proteinExistence type="inferred from homology"/>
<gene>
    <name evidence="12" type="ORF">ACHAWO_007296</name>
</gene>
<comment type="subcellular location">
    <subcellularLocation>
        <location evidence="7">Endomembrane system</location>
        <topology evidence="7">Single-pass type IV membrane protein</topology>
    </subcellularLocation>
</comment>
<keyword evidence="5 9" id="KW-1133">Transmembrane helix</keyword>
<dbReference type="Gene3D" id="1.20.5.110">
    <property type="match status" value="1"/>
</dbReference>
<dbReference type="SMART" id="SM01270">
    <property type="entry name" value="Longin"/>
    <property type="match status" value="1"/>
</dbReference>
<evidence type="ECO:0000259" key="11">
    <source>
        <dbReference type="PROSITE" id="PS50892"/>
    </source>
</evidence>
<evidence type="ECO:0000259" key="10">
    <source>
        <dbReference type="PROSITE" id="PS50859"/>
    </source>
</evidence>
<evidence type="ECO:0000256" key="9">
    <source>
        <dbReference type="SAM" id="Phobius"/>
    </source>
</evidence>
<evidence type="ECO:0000256" key="3">
    <source>
        <dbReference type="ARBA" id="ARBA00022692"/>
    </source>
</evidence>
<dbReference type="PANTHER" id="PTHR21136:SF168">
    <property type="entry name" value="VESICLE-ASSOCIATED MEMBRANE PROTEIN 9"/>
    <property type="match status" value="1"/>
</dbReference>
<evidence type="ECO:0000256" key="7">
    <source>
        <dbReference type="ARBA" id="ARBA00046280"/>
    </source>
</evidence>
<sequence length="278" mass="31415">MILYAVIAKAKDGTILVESTIGGVEGNFPQITVEVLQQIVATSDWTSSLGTLQSSSAVELLPEGGKRTFIQRHDEGFFGGLFSGVANWGGGDEESGVMEDKLDYYFHLSRASEVICLCISDDTDPRYHAVNFNCLDDARNKFTSSYSPAKITKAKAYEMDKAFRRELGKIVHYYNENRTKFARQDKVNKMLDQIDDLTKVLGRNIDMVLEREAKLEDLVQQSESMMEDTKVFQRRSVKLKKKARRDYLKWYFIAGAVGVLMVFRIVAGMLGKQSEKND</sequence>
<name>A0ABD3MU70_9STRA</name>
<dbReference type="InterPro" id="IPR042855">
    <property type="entry name" value="V_SNARE_CC"/>
</dbReference>
<evidence type="ECO:0000256" key="8">
    <source>
        <dbReference type="PROSITE-ProRule" id="PRU00290"/>
    </source>
</evidence>
<keyword evidence="3 9" id="KW-0812">Transmembrane</keyword>
<protein>
    <recommendedName>
        <fullName evidence="14">V-SNARE coiled-coil homology domain-containing protein</fullName>
    </recommendedName>
</protein>
<dbReference type="PRINTS" id="PR00219">
    <property type="entry name" value="SYNAPTOBREVN"/>
</dbReference>
<keyword evidence="2" id="KW-0813">Transport</keyword>
<dbReference type="CDD" id="cd15843">
    <property type="entry name" value="R-SNARE"/>
    <property type="match status" value="1"/>
</dbReference>
<comment type="similarity">
    <text evidence="1">Belongs to the synaptobrevin family.</text>
</comment>
<evidence type="ECO:0000313" key="12">
    <source>
        <dbReference type="EMBL" id="KAL3767353.1"/>
    </source>
</evidence>
<dbReference type="PANTHER" id="PTHR21136">
    <property type="entry name" value="SNARE PROTEINS"/>
    <property type="match status" value="1"/>
</dbReference>
<dbReference type="InterPro" id="IPR011012">
    <property type="entry name" value="Longin-like_dom_sf"/>
</dbReference>
<dbReference type="AlphaFoldDB" id="A0ABD3MU70"/>
<dbReference type="Gene3D" id="3.30.450.50">
    <property type="entry name" value="Longin domain"/>
    <property type="match status" value="1"/>
</dbReference>
<evidence type="ECO:0000256" key="1">
    <source>
        <dbReference type="ARBA" id="ARBA00008025"/>
    </source>
</evidence>
<feature type="domain" description="Longin" evidence="10">
    <location>
        <begin position="103"/>
        <end position="167"/>
    </location>
</feature>
<dbReference type="EMBL" id="JALLPJ020001369">
    <property type="protein sequence ID" value="KAL3767353.1"/>
    <property type="molecule type" value="Genomic_DNA"/>
</dbReference>
<keyword evidence="4" id="KW-0653">Protein transport</keyword>
<evidence type="ECO:0000256" key="4">
    <source>
        <dbReference type="ARBA" id="ARBA00022927"/>
    </source>
</evidence>
<dbReference type="SUPFAM" id="SSF64356">
    <property type="entry name" value="SNARE-like"/>
    <property type="match status" value="1"/>
</dbReference>
<evidence type="ECO:0000256" key="5">
    <source>
        <dbReference type="ARBA" id="ARBA00022989"/>
    </source>
</evidence>
<evidence type="ECO:0000256" key="2">
    <source>
        <dbReference type="ARBA" id="ARBA00022448"/>
    </source>
</evidence>
<keyword evidence="6 9" id="KW-0472">Membrane</keyword>
<dbReference type="InterPro" id="IPR001388">
    <property type="entry name" value="Synaptobrevin-like"/>
</dbReference>
<dbReference type="InterPro" id="IPR010908">
    <property type="entry name" value="Longin_dom"/>
</dbReference>
<dbReference type="PROSITE" id="PS50859">
    <property type="entry name" value="LONGIN"/>
    <property type="match status" value="1"/>
</dbReference>
<evidence type="ECO:0008006" key="14">
    <source>
        <dbReference type="Google" id="ProtNLM"/>
    </source>
</evidence>
<keyword evidence="8" id="KW-0175">Coiled coil</keyword>
<dbReference type="CDD" id="cd14824">
    <property type="entry name" value="Longin"/>
    <property type="match status" value="1"/>
</dbReference>
<feature type="domain" description="V-SNARE coiled-coil homology" evidence="11">
    <location>
        <begin position="186"/>
        <end position="246"/>
    </location>
</feature>
<dbReference type="SUPFAM" id="SSF58038">
    <property type="entry name" value="SNARE fusion complex"/>
    <property type="match status" value="1"/>
</dbReference>
<dbReference type="GO" id="GO:0012505">
    <property type="term" value="C:endomembrane system"/>
    <property type="evidence" value="ECO:0007669"/>
    <property type="project" value="UniProtKB-SubCell"/>
</dbReference>
<feature type="transmembrane region" description="Helical" evidence="9">
    <location>
        <begin position="250"/>
        <end position="270"/>
    </location>
</feature>